<feature type="domain" description="DOMON" evidence="2">
    <location>
        <begin position="9"/>
        <end position="142"/>
    </location>
</feature>
<dbReference type="PROSITE" id="PS50836">
    <property type="entry name" value="DOMON"/>
    <property type="match status" value="1"/>
</dbReference>
<evidence type="ECO:0000313" key="3">
    <source>
        <dbReference type="EMBL" id="KAK7024411.1"/>
    </source>
</evidence>
<keyword evidence="1" id="KW-0677">Repeat</keyword>
<evidence type="ECO:0000256" key="1">
    <source>
        <dbReference type="ARBA" id="ARBA00022737"/>
    </source>
</evidence>
<keyword evidence="4" id="KW-1185">Reference proteome</keyword>
<sequence length="419" mass="47636">MPNCEQLHKDLQLSWDVFGDQVTLELAAQIEENDYIAFGISGSPTEPKMMDGDVVIAYMDGYLGYLVDYNISSYMPCTELLGQHKGVCEDDKVGGHQDYQIHSSKRENGLNLFTFRRRLTTPDTGDKPYPSEGEAMIIWALGKLDALKRPTMHYFWSKVKQPIEFTRKPPVRNCFSFTQSTPTKLQPWGPFHLADPAAREFTARLGPDGGPRGYSGMTKQESETGLAWYINGYMSPNIYLKRNTKYRFLVEGGANPYDPKSYHPMTITDEPHGAFSQLSEEQKKDVRILAGIGYSVRGDSRPTAAGRLCLWKHTPEGDRRKDVEFMTFERYRNSLALDCEEGKPAVLEFTPNKSWPDVAFYNSWTGANMGWRLYILDEINTEKILRDASSNANSVSTTCSIQYLFMISLGFWLYLNVDV</sequence>
<dbReference type="Pfam" id="PF03351">
    <property type="entry name" value="DOMON"/>
    <property type="match status" value="1"/>
</dbReference>
<dbReference type="InterPro" id="IPR052126">
    <property type="entry name" value="Spindle_Org/Thrombomodulin"/>
</dbReference>
<comment type="caution">
    <text evidence="3">The sequence shown here is derived from an EMBL/GenBank/DDBJ whole genome shotgun (WGS) entry which is preliminary data.</text>
</comment>
<dbReference type="PANTHER" id="PTHR24036:SF16">
    <property type="entry name" value="KNICKKOPF"/>
    <property type="match status" value="1"/>
</dbReference>
<dbReference type="PANTHER" id="PTHR24036">
    <property type="entry name" value="SKELETOR-RELATED"/>
    <property type="match status" value="1"/>
</dbReference>
<dbReference type="CDD" id="cd09631">
    <property type="entry name" value="DOMON_DOH"/>
    <property type="match status" value="1"/>
</dbReference>
<dbReference type="AlphaFoldDB" id="A0AAN8WMV0"/>
<protein>
    <recommendedName>
        <fullName evidence="2">DOMON domain-containing protein</fullName>
    </recommendedName>
</protein>
<gene>
    <name evidence="3" type="ORF">SK128_026890</name>
</gene>
<dbReference type="SMART" id="SM00664">
    <property type="entry name" value="DoH"/>
    <property type="match status" value="1"/>
</dbReference>
<organism evidence="3 4">
    <name type="scientific">Halocaridina rubra</name>
    <name type="common">Hawaiian red shrimp</name>
    <dbReference type="NCBI Taxonomy" id="373956"/>
    <lineage>
        <taxon>Eukaryota</taxon>
        <taxon>Metazoa</taxon>
        <taxon>Ecdysozoa</taxon>
        <taxon>Arthropoda</taxon>
        <taxon>Crustacea</taxon>
        <taxon>Multicrustacea</taxon>
        <taxon>Malacostraca</taxon>
        <taxon>Eumalacostraca</taxon>
        <taxon>Eucarida</taxon>
        <taxon>Decapoda</taxon>
        <taxon>Pleocyemata</taxon>
        <taxon>Caridea</taxon>
        <taxon>Atyoidea</taxon>
        <taxon>Atyidae</taxon>
        <taxon>Halocaridina</taxon>
    </lineage>
</organism>
<evidence type="ECO:0000313" key="4">
    <source>
        <dbReference type="Proteomes" id="UP001381693"/>
    </source>
</evidence>
<dbReference type="EMBL" id="JAXCGZ010022772">
    <property type="protein sequence ID" value="KAK7024411.1"/>
    <property type="molecule type" value="Genomic_DNA"/>
</dbReference>
<accession>A0AAN8WMV0</accession>
<name>A0AAN8WMV0_HALRR</name>
<proteinExistence type="predicted"/>
<dbReference type="InterPro" id="IPR005018">
    <property type="entry name" value="DOMON_domain"/>
</dbReference>
<dbReference type="InterPro" id="IPR045266">
    <property type="entry name" value="DOH_DOMON"/>
</dbReference>
<reference evidence="3 4" key="1">
    <citation type="submission" date="2023-11" db="EMBL/GenBank/DDBJ databases">
        <title>Halocaridina rubra genome assembly.</title>
        <authorList>
            <person name="Smith C."/>
        </authorList>
    </citation>
    <scope>NUCLEOTIDE SEQUENCE [LARGE SCALE GENOMIC DNA]</scope>
    <source>
        <strain evidence="3">EP-1</strain>
        <tissue evidence="3">Whole</tissue>
    </source>
</reference>
<dbReference type="Proteomes" id="UP001381693">
    <property type="component" value="Unassembled WGS sequence"/>
</dbReference>
<evidence type="ECO:0000259" key="2">
    <source>
        <dbReference type="PROSITE" id="PS50836"/>
    </source>
</evidence>